<sequence length="4484" mass="448667">MATLIGVVSQVVGEVFAVAGDGTRRPLVEGDRVYAGEQLVTGTGGAVAVTLSNGEVLTLGRDSNLSLNEQMLAGSDGQPAQDQAEGQQTAPTDGDLTEVEQLQAAIEAGVDPTLEGEATAAGPGAGAAAGAGGAGGLGGGHSFVLLSEVGGALDPIIGFPTEGLNTGPEFPDPEPIVTDDPAPDFTPEIEVEYEDASGAIVTGPAVVDEEGLSDGTNPGSNAEQASGSLIISSPDGVSAIQIQDVNGNWIDVTNGGVVQGQYGVLVVNAAGNWTYTLTDNTLNHGNPNATGAADQVGESFGVRMFDLDGDVSPTVQLNVLVNDDGPILTEGEGAQVSAIVDEDETSDGITDGDSVTNVASGGPGALGALVNFGADGIGSFGLSGSPAAIASLEAQGLTSGGTALSYSVAGNVLTASAGGETIFTLQVGGDGSFTFTLVGQLDHPTPDGNDDEFLELPIDFSGVLTAVDGDGDSVGTFNGGSFVIDVEDDVPQWAGSRDEGEFARQDFPQVTGIVHEDALSSGDGAPHDGNPEGGQTTTASGLAGSLSALVNFGADGPGDFGLSTDVSSLDLQGLTSGGDPLTYEVVGNVLTASAGGETIFTLTVNGDGSWEFVLQGPIDHPIADGAFDSEDLPGLGIDFSGILTATDGDGDPLVGGFPSGSFTVDIEDDVPVLAGGDGGGSVSGVVHEDALSVGSGAPYQGNPEGSQTTTVGSATTGSLSGLVSFGADGPGDFGLSTDVSSLEAQDLKSGGDPLTYEVVGNVLTATAGGETIFTLTVNTDGSWEFVLEGPLDHPVPDGSLDSELLPALGIDFSGVLAVTDGDGDPLAGGFPTGSFTVNVEDDVPRPDGGEKTVIHQDVQEDALTLLGGAPYEGNEEGGQTTVAAGDPGDLFALIDFGADGPGSVGLASDTSSLDAQDLKSEGTELTYSVVGNVLTATANGNTIFTFTVESDGSYEFVLSGPLDHPIADSALDGETLAGLGIDFSQMITATDGDGDPMAVNLPNGSFAIDVEDDVPVAREIGQRPWVSNQVDEDELPGGITDGDTTGTVATGADGALFAAINFGADGPGTVGLTGSPAAIGALQAQGLTSGGVALSFTVVGNLLTATAGGNTIFTLQVDGDGSYTFTLSGPLDHPVADGTPVGDNELLASGIDFSSVITATDGDGDPLSGLNPGSFVIRVEDDIPVAVELKYDSEQNPIPVVTGNVDEDELAGGIGDGDGDGTSVSGPIGSLNALVNFGADGAGDFGLSDDPLDIATLEAQGLTSDSIALSYSVVGNVLTATAGGNPVFTLTVNADGSYSFELQGPLDHPLPGSTDDDQLLGLPIDFSGVLTATDGDGDPVDGFADGSFVINVEDDVPVAQDDQATVLSGQTQDVNLVFVLDFSGSISESELNLMLDAVRTAGQQLFNTATGAVQVQLVVFSESALSFGPFDSVAAFTAQVNALNPSEPGGVRPNSIGNGTDFTDAIEETMDTFTPLPGWNNQVVFISDGNPNQQTGTGGNSLADSTATAWNNFVDSNGINVTTIGVGNGIIDERLEDVDLDAGPNNDPLRVDDFDDLVDTLVDQVTGGLVNGNVLQGSDNAVGGGDDDAYGADGPGRILSIEIDGVTYTWDGVLDGDEQLSNVLTLAGGKLSFNFQTGAWSYQAPASLDGDKTESFDYVIVDNDGDPSTATLTIHVEDTGPVEGFVDEDNLPDGIDDLDSVTDSVSGSVAELVVGPDAGSHFTLSTDTSGITPASSGGVALVYSVLGNTLTATAGPAGPVVFTLQVGDDGSYTFDLEQSLDHPADGSDDNQLLTLDFTSILQANDGSDPLTLVGNFLIHVEDDIPRVDAVLSGQQPAALNTQDAQTIGSNFDSASSNFSGAFSATANHGADGPGAVTWSYSMVLLVAEGTLSGLSSDGAAIRLYQTPGGTIIGSTAGSEGAISGSNTIFTLSVNGSGVVTLNQYQEIDHELPGVNGSYDSQEALLGSNLVGLQGTATIRDYDLDTHADSVTLDLGGKVAFDDHGPSISLGFGQHSDVLNTQDAQTIGGASDTDTDSFSGAFTITSQNYGADGAGGVSASYALTMIAAEGTSSGLSSDGATVYLYESGGVIYGSTSASEAGVAPSNTIFTLSVNAATGQVTLTQFEEIDHSAPGVGSNYGNQEALLGSGLVGLKGTVVITDGDGDTSSADKTLDLGGKVAFDDDGPSITLGFGTAPVPTLNTQDAQTIGASFDTDSGNFGGALVVSSSSHGADGPGNITQSYSLNLLAGGNGPLASGMNSAAGPIYLYKIGGEIVGSSSATLVGVAAGNTVFSLAVNSGTGQVTLTQFQEIFHDAPGSSSNFSSQEEVLLAGKIGLTLTATITDGDGDFATADKTLDLGGKIAFDDDGPSTSANAIVQLDDDALAGGIAGGPAGTDDTDALNVSGTLQHNFGADGAGALKWLDSGAPGGFTYQASPDGSQLLVKQGGTTVLTLTLNSANGAYTVSQNAPIQHANADLENNQPFTLTYQVTDKDGDTTTGSLTVNVDDDTPVAQDDVAYVSTGQTEDINMVFVLDFSGSISTSELNLMLDAVRTAGQELFASAGGAVQVQLVVFSESALSFGPFDSAAAFAAQVNALNPSEPGGVRPNTIGNGTDFTDAIEETMDTFTPLPGWNNQVVFISDGNPNQQTGTGGNSLADSTATAWNTFVDSNGITVTTIGIGDGIVDQRLEDVDLDAGPNNDPLRVDDFDELVDTLLDNVVGGLVNGNVLHGSDGINNGGTGDDDGYGADGPGRILSIEINGITYVWNGAGVIDPSSGPNILGNQLTDIPTPGGGELDFNFATGAWTYRAPSTSSGDKVETFDYVIVDKDGDPSEATLTVYVEDISPVIAKVDEDELSGGITDGDTVTTVATGNLSDLAVGPSAGVQFGLSGNTAGLAPATSGGVALVYSVSGGTLTAKAGVAGPTVFTLTVETDGDYTFTLSRPVDHPLGNGDDNELLVMNFASILQASNGATPVALAGDFLVQIEDDVPAISAGSAPADSLQVDETNLSVNASTNFAGAFTGSYGGDGSGTTTYNLSVSAPGVDSGLDDSATGSNILLYNEAGVIVGRVGGAGGQIAFTVSVNGSGVVSLDQQRAIVHTPNSGADQESSLGAANLIRLTATITDKDGDSTSATLNLGEAISFRDDGPSISAGVATADSLQVDETSLSTNASTSFAGAFTGSYGADGAGTTTYALGVSSAGVDSGLDDSATGSNILLYNEAGVIVGRVGGAGGQIAFTVTVNGSGLVTLDQQRAIIHTPNTGVDQESSLGAANLVQLTATITDKDGDSTSATLNLGEAISFRDDGPSISAGSAGIDTLQVDESNLLGDASTNFAGAFSGNYGADGAGSTTYSLSVSASGVDSGLDDSATGSNILLYNEAGVIVGRVGGLGGQIAFTVTVNGSGQVTLDQQRAIIHTPNSGVDQESSLGAANMVQLSATITDKDGDSSTATLNLGNAISFRDDGPSISAGAVTADSLQVDESDLTVNATTNFAGVFTSSYGADGAGSITYALGVSSAGVDSGLDDSVTGSNILLYNESGTIVGRVGGVGGQIAFTVTVNGSGQVTLDQQRAIIHTPNSGVDQESSLGAANMVQLSATITDKDGDSNTATVNLGNAISFRDDGPSISAGPVTADSLQVDESNLANNATTSFAGSFTSSYGADGAGSITYALGVSSAGVDSGLDDSATGSNILLYNESGTIVGRVGGVGGQVAFTVTVNGSGQVTLDQQRAVVHTPNSGPDQETSLGAANLVQLTATITDKDGDTNSATINLGNAISFRDDAPSAANQTQSGQAAVSLNSNLLIVLDVSGSMDDPSGVGSMDRLEVAKNALLELLEQYDALGDVRVSFVTFSDGADVVSTWVTVAAAKAAILGVNPGGYTNYDEALIDAINVYDDAGKLAAGNVQNVAYFLSDGYPNRPSGDVGISNTPGSAAGWPTPFSNGGVSEEQAWINFLTANNIRAYALGMGTDVDAAALNPIAYNGTAGGGNTNAIEVDDLNDLTATLVATAQASPIPGNLTSGGGFGADGGFVGSLVIAGKTYTYDKLTNTFVASGPGANNGSLSGNVLTVTMGGGSSIAVNMLTGSYTYTPPSAINSIVVATIAFTLIDNDGDAASANLNINITPGQGAMVIRDDLVLTNVNAQSGEDVINIPTWALLANDTGSSSGLLSVFNVSGAVGGGASLGAGTVAFTEVGNSATDGGRFNYGASINGSSVLDSGVVDITRSAGSNTLNGTFRNEILLGRDGSADTLNGGDGDDVLIGLGGNDTLDGGTGNDILAGGLGNDALIGGTGVDTATYIDSGASVTVSLNTGAQQNTGGAGLDTISGIENLIGSNFGDTLTGNGSANVLFGAGGNDTLVGLAGDDFLIGGVGGDTMSGGSGKDTYVWQKGGLGGGLDHITDFNLDASGVNSDKLDLSQLLSGVGSNPADLQNYLDFAFVGSTTTIDVRTEAAGPVVQQVMLDNINLSTFYGTSNEATIITNLLDDNALKTA</sequence>
<feature type="region of interest" description="Disordered" evidence="2">
    <location>
        <begin position="517"/>
        <end position="540"/>
    </location>
</feature>
<proteinExistence type="predicted"/>
<dbReference type="InterPro" id="IPR019960">
    <property type="entry name" value="T1SS_VCA0849"/>
</dbReference>
<keyword evidence="1" id="KW-0106">Calcium</keyword>
<dbReference type="PROSITE" id="PS50234">
    <property type="entry name" value="VWFA"/>
    <property type="match status" value="3"/>
</dbReference>
<dbReference type="InterPro" id="IPR019959">
    <property type="entry name" value="T1SS-143_rpt-cont_dom"/>
</dbReference>
<dbReference type="InterPro" id="IPR002035">
    <property type="entry name" value="VWF_A"/>
</dbReference>
<evidence type="ECO:0000256" key="2">
    <source>
        <dbReference type="SAM" id="MobiDB-lite"/>
    </source>
</evidence>
<dbReference type="Pfam" id="PF00092">
    <property type="entry name" value="VWA"/>
    <property type="match status" value="2"/>
</dbReference>
<gene>
    <name evidence="4" type="ORF">SAMN05878282_103204</name>
</gene>
<dbReference type="InterPro" id="IPR047777">
    <property type="entry name" value="LapA-like_RM"/>
</dbReference>
<dbReference type="InterPro" id="IPR001343">
    <property type="entry name" value="Hemolysn_Ca-bd"/>
</dbReference>
<dbReference type="RefSeq" id="WP_139332521.1">
    <property type="nucleotide sequence ID" value="NZ_FTMP01000003.1"/>
</dbReference>
<dbReference type="Gene3D" id="3.40.50.410">
    <property type="entry name" value="von Willebrand factor, type A domain"/>
    <property type="match status" value="3"/>
</dbReference>
<dbReference type="Proteomes" id="UP000185841">
    <property type="component" value="Unassembled WGS sequence"/>
</dbReference>
<dbReference type="CDD" id="cd00198">
    <property type="entry name" value="vWFA"/>
    <property type="match status" value="3"/>
</dbReference>
<feature type="domain" description="VWFA" evidence="3">
    <location>
        <begin position="3796"/>
        <end position="4003"/>
    </location>
</feature>
<evidence type="ECO:0000313" key="5">
    <source>
        <dbReference type="Proteomes" id="UP000185841"/>
    </source>
</evidence>
<dbReference type="SUPFAM" id="SSF51120">
    <property type="entry name" value="beta-Roll"/>
    <property type="match status" value="2"/>
</dbReference>
<dbReference type="SMART" id="SM00327">
    <property type="entry name" value="VWA"/>
    <property type="match status" value="3"/>
</dbReference>
<dbReference type="InterPro" id="IPR036465">
    <property type="entry name" value="vWFA_dom_sf"/>
</dbReference>
<dbReference type="EMBL" id="FTMP01000003">
    <property type="protein sequence ID" value="SIQ32955.1"/>
    <property type="molecule type" value="Genomic_DNA"/>
</dbReference>
<dbReference type="InterPro" id="IPR010221">
    <property type="entry name" value="VCBS_dom"/>
</dbReference>
<dbReference type="InterPro" id="IPR018511">
    <property type="entry name" value="Hemolysin-typ_Ca-bd_CS"/>
</dbReference>
<evidence type="ECO:0000256" key="1">
    <source>
        <dbReference type="ARBA" id="ARBA00022837"/>
    </source>
</evidence>
<dbReference type="Pfam" id="PF00353">
    <property type="entry name" value="HemolysinCabind"/>
    <property type="match status" value="2"/>
</dbReference>
<dbReference type="NCBIfam" id="TIGR01965">
    <property type="entry name" value="VCBS_repeat"/>
    <property type="match status" value="1"/>
</dbReference>
<dbReference type="NCBIfam" id="TIGR03661">
    <property type="entry name" value="T1SS_VCA0849"/>
    <property type="match status" value="1"/>
</dbReference>
<dbReference type="NCBIfam" id="NF033682">
    <property type="entry name" value="retention_LapA"/>
    <property type="match status" value="1"/>
</dbReference>
<dbReference type="InterPro" id="IPR011049">
    <property type="entry name" value="Serralysin-like_metalloprot_C"/>
</dbReference>
<reference evidence="4 5" key="1">
    <citation type="submission" date="2017-01" db="EMBL/GenBank/DDBJ databases">
        <authorList>
            <person name="Mah S.A."/>
            <person name="Swanson W.J."/>
            <person name="Moy G.W."/>
            <person name="Vacquier V.D."/>
        </authorList>
    </citation>
    <scope>NUCLEOTIDE SEQUENCE [LARGE SCALE GENOMIC DNA]</scope>
    <source>
        <strain evidence="4 5">RU36E</strain>
    </source>
</reference>
<protein>
    <submittedName>
        <fullName evidence="4">T1SS-143 domain-containing protein/type I secretion C-terminal target domain (VC_A0849 subclass)</fullName>
    </submittedName>
</protein>
<dbReference type="InterPro" id="IPR043824">
    <property type="entry name" value="DUF5801"/>
</dbReference>
<dbReference type="Pfam" id="PF13519">
    <property type="entry name" value="VWA_2"/>
    <property type="match status" value="1"/>
</dbReference>
<evidence type="ECO:0000259" key="3">
    <source>
        <dbReference type="PROSITE" id="PS50234"/>
    </source>
</evidence>
<evidence type="ECO:0000313" key="4">
    <source>
        <dbReference type="EMBL" id="SIQ32955.1"/>
    </source>
</evidence>
<dbReference type="PRINTS" id="PR00313">
    <property type="entry name" value="CABNDNGRPT"/>
</dbReference>
<dbReference type="SUPFAM" id="SSF53300">
    <property type="entry name" value="vWA-like"/>
    <property type="match status" value="3"/>
</dbReference>
<organism evidence="4 5">
    <name type="scientific">Aquipseudomonas alcaligenes</name>
    <name type="common">Pseudomonas alcaligenes</name>
    <dbReference type="NCBI Taxonomy" id="43263"/>
    <lineage>
        <taxon>Bacteria</taxon>
        <taxon>Pseudomonadati</taxon>
        <taxon>Pseudomonadota</taxon>
        <taxon>Gammaproteobacteria</taxon>
        <taxon>Pseudomonadales</taxon>
        <taxon>Pseudomonadaceae</taxon>
        <taxon>Aquipseudomonas</taxon>
    </lineage>
</organism>
<dbReference type="Pfam" id="PF19116">
    <property type="entry name" value="DUF5801"/>
    <property type="match status" value="11"/>
</dbReference>
<name>A0A1N6RVS9_AQUAC</name>
<dbReference type="GO" id="GO:0005509">
    <property type="term" value="F:calcium ion binding"/>
    <property type="evidence" value="ECO:0007669"/>
    <property type="project" value="InterPro"/>
</dbReference>
<feature type="domain" description="VWFA" evidence="3">
    <location>
        <begin position="2527"/>
        <end position="2717"/>
    </location>
</feature>
<dbReference type="PROSITE" id="PS00330">
    <property type="entry name" value="HEMOLYSIN_CALCIUM"/>
    <property type="match status" value="4"/>
</dbReference>
<feature type="region of interest" description="Disordered" evidence="2">
    <location>
        <begin position="73"/>
        <end position="92"/>
    </location>
</feature>
<accession>A0A1N6RVS9</accession>
<feature type="domain" description="VWFA" evidence="3">
    <location>
        <begin position="1375"/>
        <end position="1565"/>
    </location>
</feature>
<feature type="compositionally biased region" description="Polar residues" evidence="2">
    <location>
        <begin position="78"/>
        <end position="91"/>
    </location>
</feature>
<dbReference type="NCBIfam" id="TIGR03660">
    <property type="entry name" value="T1SS_rpt_143"/>
    <property type="match status" value="2"/>
</dbReference>
<dbReference type="Gene3D" id="2.150.10.10">
    <property type="entry name" value="Serralysin-like metalloprotease, C-terminal"/>
    <property type="match status" value="2"/>
</dbReference>